<keyword evidence="5" id="KW-1185">Reference proteome</keyword>
<comment type="similarity">
    <text evidence="1">Belongs to the FAH family.</text>
</comment>
<dbReference type="InterPro" id="IPR051121">
    <property type="entry name" value="FAH"/>
</dbReference>
<dbReference type="AlphaFoldDB" id="A0A433H9S7"/>
<reference evidence="4 5" key="1">
    <citation type="submission" date="2018-12" db="EMBL/GenBank/DDBJ databases">
        <title>Bacillus chawlae sp. nov., Bacillus glennii sp. nov., and Bacillus saganii sp. nov. Isolated from the Vehicle Assembly Building at Kennedy Space Center where the Viking Spacecraft were Assembled.</title>
        <authorList>
            <person name="Seuylemezian A."/>
            <person name="Vaishampayan P."/>
        </authorList>
    </citation>
    <scope>NUCLEOTIDE SEQUENCE [LARGE SCALE GENOMIC DNA]</scope>
    <source>
        <strain evidence="4 5">L5</strain>
    </source>
</reference>
<proteinExistence type="inferred from homology"/>
<dbReference type="SUPFAM" id="SSF56529">
    <property type="entry name" value="FAH"/>
    <property type="match status" value="1"/>
</dbReference>
<protein>
    <submittedName>
        <fullName evidence="4">FAA hydrolase family protein</fullName>
    </submittedName>
</protein>
<keyword evidence="2" id="KW-0479">Metal-binding</keyword>
<dbReference type="InterPro" id="IPR036663">
    <property type="entry name" value="Fumarylacetoacetase_C_sf"/>
</dbReference>
<dbReference type="GO" id="GO:0016853">
    <property type="term" value="F:isomerase activity"/>
    <property type="evidence" value="ECO:0007669"/>
    <property type="project" value="UniProtKB-ARBA"/>
</dbReference>
<dbReference type="Gene3D" id="3.90.850.10">
    <property type="entry name" value="Fumarylacetoacetase-like, C-terminal domain"/>
    <property type="match status" value="1"/>
</dbReference>
<dbReference type="Pfam" id="PF01557">
    <property type="entry name" value="FAA_hydrolase"/>
    <property type="match status" value="1"/>
</dbReference>
<dbReference type="RefSeq" id="WP_126867098.1">
    <property type="nucleotide sequence ID" value="NZ_JAUSTX010000033.1"/>
</dbReference>
<comment type="caution">
    <text evidence="4">The sequence shown here is derived from an EMBL/GenBank/DDBJ whole genome shotgun (WGS) entry which is preliminary data.</text>
</comment>
<name>A0A433H9S7_9BACI</name>
<dbReference type="GO" id="GO:0016787">
    <property type="term" value="F:hydrolase activity"/>
    <property type="evidence" value="ECO:0007669"/>
    <property type="project" value="UniProtKB-KW"/>
</dbReference>
<keyword evidence="4" id="KW-0378">Hydrolase</keyword>
<dbReference type="GO" id="GO:0019752">
    <property type="term" value="P:carboxylic acid metabolic process"/>
    <property type="evidence" value="ECO:0007669"/>
    <property type="project" value="UniProtKB-ARBA"/>
</dbReference>
<dbReference type="GO" id="GO:0046872">
    <property type="term" value="F:metal ion binding"/>
    <property type="evidence" value="ECO:0007669"/>
    <property type="project" value="UniProtKB-KW"/>
</dbReference>
<evidence type="ECO:0000256" key="2">
    <source>
        <dbReference type="ARBA" id="ARBA00022723"/>
    </source>
</evidence>
<dbReference type="OrthoDB" id="9805307at2"/>
<feature type="domain" description="Fumarylacetoacetase-like C-terminal" evidence="3">
    <location>
        <begin position="91"/>
        <end position="302"/>
    </location>
</feature>
<dbReference type="Proteomes" id="UP000267430">
    <property type="component" value="Unassembled WGS sequence"/>
</dbReference>
<dbReference type="EMBL" id="RYZZ01000044">
    <property type="protein sequence ID" value="RUQ25111.1"/>
    <property type="molecule type" value="Genomic_DNA"/>
</dbReference>
<gene>
    <name evidence="4" type="ORF">ELQ35_20820</name>
</gene>
<dbReference type="PANTHER" id="PTHR42796">
    <property type="entry name" value="FUMARYLACETOACETATE HYDROLASE DOMAIN-CONTAINING PROTEIN 2A-RELATED"/>
    <property type="match status" value="1"/>
</dbReference>
<sequence length="320" mass="35852">MYLCSYLHNQVEKYGVLTADKQNVIDIKLAEETLFDNQILPNSLNEMISNPTNQERLKEVFQKAGNNGQNLAVPLSEVELLAPIIKPNRNIFCLGINYREHAFEFEKTKDETKAIPTHPIVFSKLPSAVIGPDKQILSHSEVTKELDYEAELAIIIGKEGTYIPKEEAFHYIYGYTIINDVTARDLQRNHKQWLLGKGLDTHGPMGPYIVTADELLDPQNLNIESRVNGETRQNSNTKMLIFDIPTIISTLSKGITLQPGDIIATGTPSGVGMGFEPPKFLQPGDVVEVEIENIGVLKSQVVHNESKETRELESTKSRRV</sequence>
<organism evidence="4 5">
    <name type="scientific">Peribacillus cavernae</name>
    <dbReference type="NCBI Taxonomy" id="1674310"/>
    <lineage>
        <taxon>Bacteria</taxon>
        <taxon>Bacillati</taxon>
        <taxon>Bacillota</taxon>
        <taxon>Bacilli</taxon>
        <taxon>Bacillales</taxon>
        <taxon>Bacillaceae</taxon>
        <taxon>Peribacillus</taxon>
    </lineage>
</organism>
<dbReference type="InterPro" id="IPR011234">
    <property type="entry name" value="Fumarylacetoacetase-like_C"/>
</dbReference>
<evidence type="ECO:0000313" key="5">
    <source>
        <dbReference type="Proteomes" id="UP000267430"/>
    </source>
</evidence>
<dbReference type="FunFam" id="3.90.850.10:FF:000002">
    <property type="entry name" value="2-hydroxyhepta-2,4-diene-1,7-dioate isomerase"/>
    <property type="match status" value="1"/>
</dbReference>
<evidence type="ECO:0000256" key="1">
    <source>
        <dbReference type="ARBA" id="ARBA00010211"/>
    </source>
</evidence>
<evidence type="ECO:0000313" key="4">
    <source>
        <dbReference type="EMBL" id="RUQ25111.1"/>
    </source>
</evidence>
<dbReference type="PANTHER" id="PTHR42796:SF4">
    <property type="entry name" value="FUMARYLACETOACETATE HYDROLASE DOMAIN-CONTAINING PROTEIN 2A"/>
    <property type="match status" value="1"/>
</dbReference>
<accession>A0A433H9S7</accession>
<evidence type="ECO:0000259" key="3">
    <source>
        <dbReference type="Pfam" id="PF01557"/>
    </source>
</evidence>